<dbReference type="Gene3D" id="2.20.28.30">
    <property type="entry name" value="RNA polymerase ii, chain L"/>
    <property type="match status" value="2"/>
</dbReference>
<dbReference type="RefSeq" id="WP_208429337.1">
    <property type="nucleotide sequence ID" value="NZ_JAEPRJ010000001.1"/>
</dbReference>
<dbReference type="PANTHER" id="PTHR37826">
    <property type="entry name" value="FLOTILLIN BAND_7_5 DOMAIN PROTEIN"/>
    <property type="match status" value="1"/>
</dbReference>
<keyword evidence="1" id="KW-0812">Transmembrane</keyword>
<dbReference type="Proteomes" id="UP000604730">
    <property type="component" value="Unassembled WGS sequence"/>
</dbReference>
<proteinExistence type="predicted"/>
<dbReference type="PANTHER" id="PTHR37826:SF3">
    <property type="entry name" value="J DOMAIN-CONTAINING PROTEIN"/>
    <property type="match status" value="1"/>
</dbReference>
<gene>
    <name evidence="2" type="ORF">JJN12_08835</name>
</gene>
<dbReference type="EMBL" id="JAEPRJ010000001">
    <property type="protein sequence ID" value="MBK5897880.1"/>
    <property type="molecule type" value="Genomic_DNA"/>
</dbReference>
<reference evidence="2 3" key="1">
    <citation type="submission" date="2021-01" db="EMBL/GenBank/DDBJ databases">
        <title>Isolation and description of Catonella massiliensis sp. nov., a novel Catonella species, isolated from a stable periodontitis subject.</title>
        <authorList>
            <person name="Antezack A."/>
            <person name="Boxberger M."/>
            <person name="La Scola B."/>
            <person name="Monnet-Corti V."/>
        </authorList>
    </citation>
    <scope>NUCLEOTIDE SEQUENCE [LARGE SCALE GENOMIC DNA]</scope>
    <source>
        <strain evidence="2 3">Marseille-Q4567</strain>
    </source>
</reference>
<evidence type="ECO:0000313" key="2">
    <source>
        <dbReference type="EMBL" id="MBK5897880.1"/>
    </source>
</evidence>
<accession>A0ABS1J1I5</accession>
<comment type="caution">
    <text evidence="2">The sequence shown here is derived from an EMBL/GenBank/DDBJ whole genome shotgun (WGS) entry which is preliminary data.</text>
</comment>
<evidence type="ECO:0000313" key="3">
    <source>
        <dbReference type="Proteomes" id="UP000604730"/>
    </source>
</evidence>
<feature type="transmembrane region" description="Helical" evidence="1">
    <location>
        <begin position="337"/>
        <end position="356"/>
    </location>
</feature>
<keyword evidence="1" id="KW-1133">Transmembrane helix</keyword>
<name>A0ABS1J1I5_9FIRM</name>
<evidence type="ECO:0000256" key="1">
    <source>
        <dbReference type="SAM" id="Phobius"/>
    </source>
</evidence>
<organism evidence="2 3">
    <name type="scientific">Catonella massiliensis</name>
    <dbReference type="NCBI Taxonomy" id="2799636"/>
    <lineage>
        <taxon>Bacteria</taxon>
        <taxon>Bacillati</taxon>
        <taxon>Bacillota</taxon>
        <taxon>Clostridia</taxon>
        <taxon>Lachnospirales</taxon>
        <taxon>Lachnospiraceae</taxon>
        <taxon>Catonella</taxon>
    </lineage>
</organism>
<keyword evidence="3" id="KW-1185">Reference proteome</keyword>
<sequence length="358" mass="40684">MDLIEYKCPNCGGAIRFDTAAQKMKCPYCDTEFDMDTLKDYDNILNGDEKETINWSAPKGSWEEGERDGLSVYSCNSCGGEIVGDDTLGATSCPFCGNPVVMTGKWEKGLRPDLVIPFKLDKKQAKEKFYNFLKGKILLPKIFKDENNIEEIKGLYVPFWLYDAATNSRFRFKCKKIRSWSDSSYTYTETSNYAVTRAGEYAFRAVPADASVKMDDTLMQSIEPFDLREAVDFQTAYLAGFLADKYDVSSDMQKTVVNNRIRNSVEQAFRNTVTGYNYVTTEQSSVNINNTLTRYALYPVWVFTTRWKDKPYIFAMNGQTGKFVGDLPLDKVLRAKIFVGATALLTLIFTIAHFVTRL</sequence>
<evidence type="ECO:0008006" key="4">
    <source>
        <dbReference type="Google" id="ProtNLM"/>
    </source>
</evidence>
<keyword evidence="1" id="KW-0472">Membrane</keyword>
<protein>
    <recommendedName>
        <fullName evidence="4">DNA-directed RNA polymerase subunit P</fullName>
    </recommendedName>
</protein>